<dbReference type="PANTHER" id="PTHR32305:SF15">
    <property type="entry name" value="PROTEIN RHSA-RELATED"/>
    <property type="match status" value="1"/>
</dbReference>
<comment type="caution">
    <text evidence="3">The sequence shown here is derived from an EMBL/GenBank/DDBJ whole genome shotgun (WGS) entry which is preliminary data.</text>
</comment>
<dbReference type="Gene3D" id="2.180.10.10">
    <property type="entry name" value="RHS repeat-associated core"/>
    <property type="match status" value="2"/>
</dbReference>
<dbReference type="Pfam" id="PF05593">
    <property type="entry name" value="RHS_repeat"/>
    <property type="match status" value="3"/>
</dbReference>
<feature type="region of interest" description="Disordered" evidence="1">
    <location>
        <begin position="1097"/>
        <end position="1127"/>
    </location>
</feature>
<accession>A0A4S5BIR7</accession>
<dbReference type="RefSeq" id="WP_136407990.1">
    <property type="nucleotide sequence ID" value="NZ_SSWX01000044.1"/>
</dbReference>
<evidence type="ECO:0000313" key="3">
    <source>
        <dbReference type="EMBL" id="THJ30481.1"/>
    </source>
</evidence>
<sequence>MSSPKVLIDAQWRPNHFAAPVSPGFAATPLANRMVPSIPAVSFMVVLAPTVSVFAESGHPLFLRRSIAQDPSKGTQFIPEENAQSNPVEGSQQCVHGNAGKIIPLPPSSWPSPPLPAAINCGVIASSQEQGLANLQNMAMLFADRVYQELLAGPMAFFSNYQDARNASNAAWAKALPNSIWEGIKSTAGAIWDGVKWVGGKIGGAAQAVWDDPLGALDAAGQSVADSAKAALDGAMAAYDLLTDPDKRQAIVDAITDWIKETFADMACDMADALLEMLQSDKPLAAQLGEVQAAVEQQAAEMAGQIGVAVLGDKGLSKIATLAKSGGKAGNFGGGLFERISDAMNGKTRPRKTPETPSKTDTPPPPVAANKDPSNTGRSSDKPETAGGTRGTSAAASCLLGCNMAGRPINTAYGCKVLSGPQELDFDLPAPLPLPWQRTYVSKNPSIGWLGQGWSTPFALQLQRTKDGLLLIDEQGRRIPLPEVPPGESHYSRFEQFSLERSESGTAYTLVFNNGQLRMHLQPIGLGPNASIYQRATAPIYTLHALEDANSNRIQLHYGPWPNNLQPGDFDLEDAPALLVPNGLTDSAGRQLRLEFQALGSPTEPCLPGHDRGLRLVRIVQTSDAQAPTGPTPTPLAEGPRTLVRYHYSDQGDLIAVHNMLGHTVREFGWRNHIMVMHRDAAGLVSEYEYDRYEPSGQVLRNWSNDGQQWQLHYSSGATTVTHSGAGGQLASRKTWFHDAERHYTGHQDELGGQLQRELDAFGNLLAVTDEAGRTTRYQLDLQGRPTHISLADGTHTTIAYDTASGQVASLTTADGATTYYQYDARGNLHSLTDALGKTTHYTHDSRGLPTTITDALGKTKHLAYNAAAQLIHYTDCSGQSTRYHYNDWGHLASITDALEQTTHYTHDAAGRLLQVRHPDGSIEQMHYDSAGRMLAYIDPLGAHTEYTLAIDGLPTLRRNAQGGELRYEYDALRRLSTLINENNARYDFGYDTLSRLSHETGFDGRHTRYQYDPTALLLHKLEQGTLSPQAREQLLQNTQPPLTTQHIPPTLEDPWGLRTLESPDYSAEPLPGAAIETRYERDAMGRLIHKQVSGHVLGGQANEPPNGRDTNPSAAPSTPGTLQPQVRSTRYTYDAMGRLLHAANDSGSRTHLAYDLLGQLRQEERIGQGLHSLLQHRYDALGNRIQTSLPDGRNIHWLHYGAGHLHQIHVDGHLICDFERDALHREVLRTQGALTSRYGHDALGRLVQQATWRSPTAQGQRAPQTGHGADHQTPTPSWAWEPLGDTRHQPQAATVISRAYHYDRAGNLLSQQDKRHGHTHYHYDRIGRLLSASQPQLSEHFAFDPAHNMQPASEATTPTAQASGGLVRHNRIEVFEDKRYRYDTHGNLIEKRIGK</sequence>
<dbReference type="PANTHER" id="PTHR32305">
    <property type="match status" value="1"/>
</dbReference>
<dbReference type="NCBIfam" id="TIGR01643">
    <property type="entry name" value="YD_repeat_2x"/>
    <property type="match status" value="5"/>
</dbReference>
<evidence type="ECO:0000259" key="2">
    <source>
        <dbReference type="Pfam" id="PF20148"/>
    </source>
</evidence>
<proteinExistence type="predicted"/>
<reference evidence="3 4" key="1">
    <citation type="submission" date="2019-04" db="EMBL/GenBank/DDBJ databases">
        <title>Lampropedia sp YIM MLB12 draf genome.</title>
        <authorList>
            <person name="Wang Y.-X."/>
        </authorList>
    </citation>
    <scope>NUCLEOTIDE SEQUENCE [LARGE SCALE GENOMIC DNA]</scope>
    <source>
        <strain evidence="3 4">YIM MLB12</strain>
    </source>
</reference>
<keyword evidence="4" id="KW-1185">Reference proteome</keyword>
<feature type="region of interest" description="Disordered" evidence="1">
    <location>
        <begin position="340"/>
        <end position="392"/>
    </location>
</feature>
<protein>
    <submittedName>
        <fullName evidence="3">RHS repeat protein</fullName>
    </submittedName>
</protein>
<feature type="domain" description="DUF6531" evidence="2">
    <location>
        <begin position="406"/>
        <end position="480"/>
    </location>
</feature>
<dbReference type="InterPro" id="IPR006530">
    <property type="entry name" value="YD"/>
</dbReference>
<feature type="compositionally biased region" description="Polar residues" evidence="1">
    <location>
        <begin position="1109"/>
        <end position="1127"/>
    </location>
</feature>
<dbReference type="InterPro" id="IPR050708">
    <property type="entry name" value="T6SS_VgrG/RHS"/>
</dbReference>
<gene>
    <name evidence="3" type="ORF">E8K88_17670</name>
</gene>
<dbReference type="SUPFAM" id="SSF69304">
    <property type="entry name" value="Tricorn protease N-terminal domain"/>
    <property type="match status" value="1"/>
</dbReference>
<dbReference type="EMBL" id="SSWX01000044">
    <property type="protein sequence ID" value="THJ30481.1"/>
    <property type="molecule type" value="Genomic_DNA"/>
</dbReference>
<dbReference type="Pfam" id="PF20148">
    <property type="entry name" value="DUF6531"/>
    <property type="match status" value="1"/>
</dbReference>
<evidence type="ECO:0000256" key="1">
    <source>
        <dbReference type="SAM" id="MobiDB-lite"/>
    </source>
</evidence>
<dbReference type="InterPro" id="IPR045351">
    <property type="entry name" value="DUF6531"/>
</dbReference>
<evidence type="ECO:0000313" key="4">
    <source>
        <dbReference type="Proteomes" id="UP000306236"/>
    </source>
</evidence>
<dbReference type="InterPro" id="IPR031325">
    <property type="entry name" value="RHS_repeat"/>
</dbReference>
<feature type="region of interest" description="Disordered" evidence="1">
    <location>
        <begin position="1253"/>
        <end position="1288"/>
    </location>
</feature>
<feature type="non-terminal residue" evidence="3">
    <location>
        <position position="1396"/>
    </location>
</feature>
<dbReference type="OrthoDB" id="8553452at2"/>
<name>A0A4S5BIR7_9BURK</name>
<feature type="compositionally biased region" description="Polar residues" evidence="1">
    <location>
        <begin position="1253"/>
        <end position="1264"/>
    </location>
</feature>
<dbReference type="Proteomes" id="UP000306236">
    <property type="component" value="Unassembled WGS sequence"/>
</dbReference>
<organism evidence="3 4">
    <name type="scientific">Lampropedia aestuarii</name>
    <dbReference type="NCBI Taxonomy" id="2562762"/>
    <lineage>
        <taxon>Bacteria</taxon>
        <taxon>Pseudomonadati</taxon>
        <taxon>Pseudomonadota</taxon>
        <taxon>Betaproteobacteria</taxon>
        <taxon>Burkholderiales</taxon>
        <taxon>Comamonadaceae</taxon>
        <taxon>Lampropedia</taxon>
    </lineage>
</organism>